<keyword evidence="5 13" id="KW-0863">Zinc-finger</keyword>
<dbReference type="Pfam" id="PF01149">
    <property type="entry name" value="Fapy_DNA_glyco"/>
    <property type="match status" value="1"/>
</dbReference>
<dbReference type="Pfam" id="PF06831">
    <property type="entry name" value="H2TH"/>
    <property type="match status" value="1"/>
</dbReference>
<dbReference type="GO" id="GO:0006284">
    <property type="term" value="P:base-excision repair"/>
    <property type="evidence" value="ECO:0007669"/>
    <property type="project" value="InterPro"/>
</dbReference>
<sequence length="277" mass="30505">MPEGDTVHRAARRLHAVLAGKEVTWFDVRVPGHATADLRGGTVREVVARGKHLLHRIDPPGAGPSGADPAGSGAVTLHSHLRMEGEWHVQRRGERWRKPAFKARAVVCVADAGGEWEAVGFDLAMVEVLAMRDEARVVGHLGPDPLGPDWDLAEAARRVGSDPRAIHVALQDQRHVAGFGNEYASELLFLRGVHPERPATQVDAAALLELGARTIRRNVKLRVRVFTGDARRGRERWVYGREHRPCLRCGTPIRRGAAGADPTRERVVYWCPHCQPA</sequence>
<dbReference type="SMART" id="SM01232">
    <property type="entry name" value="H2TH"/>
    <property type="match status" value="1"/>
</dbReference>
<evidence type="ECO:0000256" key="2">
    <source>
        <dbReference type="ARBA" id="ARBA00012720"/>
    </source>
</evidence>
<name>A0A917IFZ1_9MICO</name>
<evidence type="ECO:0000256" key="11">
    <source>
        <dbReference type="ARBA" id="ARBA00023268"/>
    </source>
</evidence>
<keyword evidence="17" id="KW-1185">Reference proteome</keyword>
<evidence type="ECO:0000313" key="16">
    <source>
        <dbReference type="EMBL" id="GGH41698.1"/>
    </source>
</evidence>
<evidence type="ECO:0000256" key="3">
    <source>
        <dbReference type="ARBA" id="ARBA00022723"/>
    </source>
</evidence>
<dbReference type="GO" id="GO:0000703">
    <property type="term" value="F:oxidized pyrimidine nucleobase lesion DNA N-glycosylase activity"/>
    <property type="evidence" value="ECO:0007669"/>
    <property type="project" value="TreeGrafter"/>
</dbReference>
<evidence type="ECO:0000256" key="10">
    <source>
        <dbReference type="ARBA" id="ARBA00023239"/>
    </source>
</evidence>
<evidence type="ECO:0000313" key="17">
    <source>
        <dbReference type="Proteomes" id="UP000657592"/>
    </source>
</evidence>
<gene>
    <name evidence="16" type="primary">nei</name>
    <name evidence="16" type="ORF">GCM10010921_14420</name>
</gene>
<evidence type="ECO:0000256" key="9">
    <source>
        <dbReference type="ARBA" id="ARBA00023204"/>
    </source>
</evidence>
<keyword evidence="7" id="KW-0862">Zinc</keyword>
<keyword evidence="16" id="KW-0255">Endonuclease</keyword>
<evidence type="ECO:0000256" key="5">
    <source>
        <dbReference type="ARBA" id="ARBA00022771"/>
    </source>
</evidence>
<dbReference type="PROSITE" id="PS51068">
    <property type="entry name" value="FPG_CAT"/>
    <property type="match status" value="1"/>
</dbReference>
<keyword evidence="8" id="KW-0238">DNA-binding</keyword>
<dbReference type="GO" id="GO:0140078">
    <property type="term" value="F:class I DNA-(apurinic or apyrimidinic site) endonuclease activity"/>
    <property type="evidence" value="ECO:0007669"/>
    <property type="project" value="UniProtKB-EC"/>
</dbReference>
<dbReference type="AlphaFoldDB" id="A0A917IFZ1"/>
<keyword evidence="11" id="KW-0511">Multifunctional enzyme</keyword>
<proteinExistence type="inferred from homology"/>
<dbReference type="Proteomes" id="UP000657592">
    <property type="component" value="Unassembled WGS sequence"/>
</dbReference>
<dbReference type="PANTHER" id="PTHR42697">
    <property type="entry name" value="ENDONUCLEASE 8"/>
    <property type="match status" value="1"/>
</dbReference>
<keyword evidence="16" id="KW-0540">Nuclease</keyword>
<keyword evidence="10" id="KW-0456">Lyase</keyword>
<dbReference type="GO" id="GO:0003684">
    <property type="term" value="F:damaged DNA binding"/>
    <property type="evidence" value="ECO:0007669"/>
    <property type="project" value="InterPro"/>
</dbReference>
<dbReference type="CDD" id="cd08971">
    <property type="entry name" value="AcNei2_N"/>
    <property type="match status" value="1"/>
</dbReference>
<evidence type="ECO:0000256" key="7">
    <source>
        <dbReference type="ARBA" id="ARBA00022833"/>
    </source>
</evidence>
<dbReference type="RefSeq" id="WP_188755584.1">
    <property type="nucleotide sequence ID" value="NZ_BMJY01000004.1"/>
</dbReference>
<dbReference type="InterPro" id="IPR012319">
    <property type="entry name" value="FPG_cat"/>
</dbReference>
<keyword evidence="4" id="KW-0227">DNA damage</keyword>
<dbReference type="InterPro" id="IPR015886">
    <property type="entry name" value="H2TH_FPG"/>
</dbReference>
<comment type="similarity">
    <text evidence="1">Belongs to the FPG family.</text>
</comment>
<evidence type="ECO:0000256" key="13">
    <source>
        <dbReference type="PROSITE-ProRule" id="PRU00391"/>
    </source>
</evidence>
<keyword evidence="6" id="KW-0378">Hydrolase</keyword>
<dbReference type="PANTHER" id="PTHR42697:SF1">
    <property type="entry name" value="ENDONUCLEASE 8"/>
    <property type="match status" value="1"/>
</dbReference>
<dbReference type="EC" id="4.2.99.18" evidence="2"/>
<dbReference type="EMBL" id="BMJY01000004">
    <property type="protein sequence ID" value="GGH41698.1"/>
    <property type="molecule type" value="Genomic_DNA"/>
</dbReference>
<evidence type="ECO:0000256" key="8">
    <source>
        <dbReference type="ARBA" id="ARBA00023125"/>
    </source>
</evidence>
<reference evidence="16" key="1">
    <citation type="journal article" date="2014" name="Int. J. Syst. Evol. Microbiol.">
        <title>Complete genome sequence of Corynebacterium casei LMG S-19264T (=DSM 44701T), isolated from a smear-ripened cheese.</title>
        <authorList>
            <consortium name="US DOE Joint Genome Institute (JGI-PGF)"/>
            <person name="Walter F."/>
            <person name="Albersmeier A."/>
            <person name="Kalinowski J."/>
            <person name="Ruckert C."/>
        </authorList>
    </citation>
    <scope>NUCLEOTIDE SEQUENCE</scope>
    <source>
        <strain evidence="16">CGMCC 1.15794</strain>
    </source>
</reference>
<evidence type="ECO:0000259" key="15">
    <source>
        <dbReference type="PROSITE" id="PS51068"/>
    </source>
</evidence>
<evidence type="ECO:0000256" key="12">
    <source>
        <dbReference type="ARBA" id="ARBA00023295"/>
    </source>
</evidence>
<dbReference type="InterPro" id="IPR044090">
    <property type="entry name" value="Nei2_N"/>
</dbReference>
<dbReference type="Gene3D" id="3.20.190.10">
    <property type="entry name" value="MutM-like, N-terminal"/>
    <property type="match status" value="1"/>
</dbReference>
<evidence type="ECO:0000259" key="14">
    <source>
        <dbReference type="PROSITE" id="PS51066"/>
    </source>
</evidence>
<accession>A0A917IFZ1</accession>
<dbReference type="SUPFAM" id="SSF57716">
    <property type="entry name" value="Glucocorticoid receptor-like (DNA-binding domain)"/>
    <property type="match status" value="1"/>
</dbReference>
<feature type="domain" description="FPG-type" evidence="14">
    <location>
        <begin position="237"/>
        <end position="276"/>
    </location>
</feature>
<keyword evidence="12" id="KW-0326">Glycosidase</keyword>
<dbReference type="InterPro" id="IPR035937">
    <property type="entry name" value="FPG_N"/>
</dbReference>
<evidence type="ECO:0000256" key="6">
    <source>
        <dbReference type="ARBA" id="ARBA00022801"/>
    </source>
</evidence>
<dbReference type="Gene3D" id="1.10.8.50">
    <property type="match status" value="1"/>
</dbReference>
<dbReference type="InterPro" id="IPR000214">
    <property type="entry name" value="Znf_DNA_glyclase/AP_lyase"/>
</dbReference>
<evidence type="ECO:0000256" key="1">
    <source>
        <dbReference type="ARBA" id="ARBA00009409"/>
    </source>
</evidence>
<keyword evidence="9" id="KW-0234">DNA repair</keyword>
<dbReference type="SMART" id="SM00898">
    <property type="entry name" value="Fapy_DNA_glyco"/>
    <property type="match status" value="1"/>
</dbReference>
<comment type="caution">
    <text evidence="16">The sequence shown here is derived from an EMBL/GenBank/DDBJ whole genome shotgun (WGS) entry which is preliminary data.</text>
</comment>
<evidence type="ECO:0000256" key="4">
    <source>
        <dbReference type="ARBA" id="ARBA00022763"/>
    </source>
</evidence>
<feature type="domain" description="Formamidopyrimidine-DNA glycosylase catalytic" evidence="15">
    <location>
        <begin position="2"/>
        <end position="147"/>
    </location>
</feature>
<protein>
    <recommendedName>
        <fullName evidence="2">DNA-(apurinic or apyrimidinic site) lyase</fullName>
        <ecNumber evidence="2">4.2.99.18</ecNumber>
    </recommendedName>
</protein>
<dbReference type="SUPFAM" id="SSF46946">
    <property type="entry name" value="S13-like H2TH domain"/>
    <property type="match status" value="1"/>
</dbReference>
<dbReference type="InterPro" id="IPR010979">
    <property type="entry name" value="Ribosomal_uS13-like_H2TH"/>
</dbReference>
<organism evidence="16 17">
    <name type="scientific">Microbacterium album</name>
    <dbReference type="NCBI Taxonomy" id="2053191"/>
    <lineage>
        <taxon>Bacteria</taxon>
        <taxon>Bacillati</taxon>
        <taxon>Actinomycetota</taxon>
        <taxon>Actinomycetes</taxon>
        <taxon>Micrococcales</taxon>
        <taxon>Microbacteriaceae</taxon>
        <taxon>Microbacterium</taxon>
    </lineage>
</organism>
<dbReference type="PROSITE" id="PS51066">
    <property type="entry name" value="ZF_FPG_2"/>
    <property type="match status" value="1"/>
</dbReference>
<dbReference type="SUPFAM" id="SSF81624">
    <property type="entry name" value="N-terminal domain of MutM-like DNA repair proteins"/>
    <property type="match status" value="1"/>
</dbReference>
<keyword evidence="3" id="KW-0479">Metal-binding</keyword>
<dbReference type="GO" id="GO:0008270">
    <property type="term" value="F:zinc ion binding"/>
    <property type="evidence" value="ECO:0007669"/>
    <property type="project" value="UniProtKB-KW"/>
</dbReference>
<reference evidence="16" key="2">
    <citation type="submission" date="2020-09" db="EMBL/GenBank/DDBJ databases">
        <authorList>
            <person name="Sun Q."/>
            <person name="Zhou Y."/>
        </authorList>
    </citation>
    <scope>NUCLEOTIDE SEQUENCE</scope>
    <source>
        <strain evidence="16">CGMCC 1.15794</strain>
    </source>
</reference>